<evidence type="ECO:0000256" key="1">
    <source>
        <dbReference type="SAM" id="MobiDB-lite"/>
    </source>
</evidence>
<keyword evidence="2" id="KW-0812">Transmembrane</keyword>
<proteinExistence type="predicted"/>
<protein>
    <submittedName>
        <fullName evidence="3">Uncharacterized protein</fullName>
    </submittedName>
</protein>
<feature type="region of interest" description="Disordered" evidence="1">
    <location>
        <begin position="255"/>
        <end position="276"/>
    </location>
</feature>
<dbReference type="Proteomes" id="UP000322530">
    <property type="component" value="Unassembled WGS sequence"/>
</dbReference>
<feature type="transmembrane region" description="Helical" evidence="2">
    <location>
        <begin position="35"/>
        <end position="55"/>
    </location>
</feature>
<dbReference type="AlphaFoldDB" id="A0A5A5T8D4"/>
<name>A0A5A5T8D4_9CHLR</name>
<keyword evidence="2" id="KW-0472">Membrane</keyword>
<gene>
    <name evidence="3" type="ORF">KDI_11810</name>
</gene>
<organism evidence="3 4">
    <name type="scientific">Dictyobacter arantiisoli</name>
    <dbReference type="NCBI Taxonomy" id="2014874"/>
    <lineage>
        <taxon>Bacteria</taxon>
        <taxon>Bacillati</taxon>
        <taxon>Chloroflexota</taxon>
        <taxon>Ktedonobacteria</taxon>
        <taxon>Ktedonobacterales</taxon>
        <taxon>Dictyobacteraceae</taxon>
        <taxon>Dictyobacter</taxon>
    </lineage>
</organism>
<feature type="transmembrane region" description="Helical" evidence="2">
    <location>
        <begin position="176"/>
        <end position="199"/>
    </location>
</feature>
<keyword evidence="2" id="KW-1133">Transmembrane helix</keyword>
<dbReference type="OrthoDB" id="9928965at2"/>
<comment type="caution">
    <text evidence="3">The sequence shown here is derived from an EMBL/GenBank/DDBJ whole genome shotgun (WGS) entry which is preliminary data.</text>
</comment>
<dbReference type="EMBL" id="BIXY01000012">
    <property type="protein sequence ID" value="GCF07617.1"/>
    <property type="molecule type" value="Genomic_DNA"/>
</dbReference>
<reference evidence="3 4" key="1">
    <citation type="submission" date="2019-01" db="EMBL/GenBank/DDBJ databases">
        <title>Draft genome sequence of Dictyobacter sp. Uno17.</title>
        <authorList>
            <person name="Wang C.M."/>
            <person name="Zheng Y."/>
            <person name="Sakai Y."/>
            <person name="Abe K."/>
            <person name="Yokota A."/>
            <person name="Yabe S."/>
        </authorList>
    </citation>
    <scope>NUCLEOTIDE SEQUENCE [LARGE SCALE GENOMIC DNA]</scope>
    <source>
        <strain evidence="3 4">Uno17</strain>
    </source>
</reference>
<sequence length="276" mass="31102">MNGSANMLYQLREGTHFHASAYPTPTQPVARSQRLIFSIISMLTGLFLIGGGFFYGSTSHNVYYQHVKAGLFHILTINNGTYAFQKAGTSIYYIIDPRKFSPHLNDARLQRNEPITTLIYKDDPQTLSLKVDNIQTSATTYAVVQFALADKKIWRQQVYSATEYIQNPQGIIINNWLQGSLLAGAGFLIVIIVSVWSFSSEQKQKRRQRISSTNAQIARLTPSMLDIVSTYYPDQDQQDTLKLSTQSHVDQQDTLRLAANTHPDQQDTRELPSPPA</sequence>
<evidence type="ECO:0000313" key="3">
    <source>
        <dbReference type="EMBL" id="GCF07617.1"/>
    </source>
</evidence>
<dbReference type="RefSeq" id="WP_149400630.1">
    <property type="nucleotide sequence ID" value="NZ_BIXY01000012.1"/>
</dbReference>
<keyword evidence="4" id="KW-1185">Reference proteome</keyword>
<evidence type="ECO:0000256" key="2">
    <source>
        <dbReference type="SAM" id="Phobius"/>
    </source>
</evidence>
<evidence type="ECO:0000313" key="4">
    <source>
        <dbReference type="Proteomes" id="UP000322530"/>
    </source>
</evidence>
<accession>A0A5A5T8D4</accession>